<evidence type="ECO:0000313" key="3">
    <source>
        <dbReference type="EMBL" id="KAG5550436.1"/>
    </source>
</evidence>
<dbReference type="InterPro" id="IPR001087">
    <property type="entry name" value="GDSL"/>
</dbReference>
<sequence>MSSQENQMGLFVHVVLFCVSVFAFENARAKPPQAAAASSQSRSLYSFGDSFVDPGNNDYIPTNATSNFPPYGNDYPGKIATGRFSNGLLFPDLLAKYLGAPTYQLPYLVQRKFVYLESVTAISFASATSGFDPSTANKTKAIQMRQQLQYFEEYKAKLEKEIGSKQAQQQIKEAVFYINAGSEDFALNYFQDGNGLPSIPLPEYERLLLNLTQQFIQGLWDEGARRFAVNGLPPLGCIPIGITNLPPNPKDLQAVSNGERKCLKYVNDVSEEFNSLLQKLLVDLQSKLSETKIAYIDFEESLLDAIQNPNDFGFSEVVLFSVWILAFENADAQRFQLANTSSMCCSLYSFGDSFVDPGNNNYIATDARSNFPPYGNDFPGQNATGRFSNGLLFPDFLAYYLGSEKYQLAYLGRELDFEENVTAIKYKADLRNTVGKNRANSQIKAAVFYVHAGSADFALNYFRDPFSYFDDVNGSKTSSPLPEYENFLLKRVQRFIQGLWVQGARNFAVSGLPPLGCIPIGITSLPRNPKNSKAVQNRDRKCLERVNDVSEEFNSLLVVKLQELQSKFPETNIAYIDFEVPLLDAIQDPNSYGLTETGLYCNEMTPICADASQYVFWDAVHPTETTYEIIFASNLDAINELIGN</sequence>
<evidence type="ECO:0008006" key="5">
    <source>
        <dbReference type="Google" id="ProtNLM"/>
    </source>
</evidence>
<comment type="similarity">
    <text evidence="1">Belongs to the 'GDSL' lipolytic enzyme family.</text>
</comment>
<comment type="caution">
    <text evidence="3">The sequence shown here is derived from an EMBL/GenBank/DDBJ whole genome shotgun (WGS) entry which is preliminary data.</text>
</comment>
<dbReference type="InterPro" id="IPR036514">
    <property type="entry name" value="SGNH_hydro_sf"/>
</dbReference>
<proteinExistence type="inferred from homology"/>
<evidence type="ECO:0000256" key="2">
    <source>
        <dbReference type="SAM" id="SignalP"/>
    </source>
</evidence>
<dbReference type="Gene3D" id="3.40.50.1110">
    <property type="entry name" value="SGNH hydrolase"/>
    <property type="match status" value="1"/>
</dbReference>
<reference evidence="3" key="1">
    <citation type="submission" date="2020-08" db="EMBL/GenBank/DDBJ databases">
        <title>Plant Genome Project.</title>
        <authorList>
            <person name="Zhang R.-G."/>
        </authorList>
    </citation>
    <scope>NUCLEOTIDE SEQUENCE</scope>
    <source>
        <strain evidence="3">WSP0</strain>
        <tissue evidence="3">Leaf</tissue>
    </source>
</reference>
<gene>
    <name evidence="3" type="ORF">RHGRI_015408</name>
</gene>
<evidence type="ECO:0000256" key="1">
    <source>
        <dbReference type="ARBA" id="ARBA00008668"/>
    </source>
</evidence>
<dbReference type="SUPFAM" id="SSF52266">
    <property type="entry name" value="SGNH hydrolase"/>
    <property type="match status" value="1"/>
</dbReference>
<organism evidence="3 4">
    <name type="scientific">Rhododendron griersonianum</name>
    <dbReference type="NCBI Taxonomy" id="479676"/>
    <lineage>
        <taxon>Eukaryota</taxon>
        <taxon>Viridiplantae</taxon>
        <taxon>Streptophyta</taxon>
        <taxon>Embryophyta</taxon>
        <taxon>Tracheophyta</taxon>
        <taxon>Spermatophyta</taxon>
        <taxon>Magnoliopsida</taxon>
        <taxon>eudicotyledons</taxon>
        <taxon>Gunneridae</taxon>
        <taxon>Pentapetalae</taxon>
        <taxon>asterids</taxon>
        <taxon>Ericales</taxon>
        <taxon>Ericaceae</taxon>
        <taxon>Ericoideae</taxon>
        <taxon>Rhodoreae</taxon>
        <taxon>Rhododendron</taxon>
    </lineage>
</organism>
<dbReference type="AlphaFoldDB" id="A0AAV6KDD3"/>
<keyword evidence="2" id="KW-0732">Signal</keyword>
<dbReference type="EMBL" id="JACTNZ010000005">
    <property type="protein sequence ID" value="KAG5550436.1"/>
    <property type="molecule type" value="Genomic_DNA"/>
</dbReference>
<feature type="signal peptide" evidence="2">
    <location>
        <begin position="1"/>
        <end position="23"/>
    </location>
</feature>
<dbReference type="InterPro" id="IPR050592">
    <property type="entry name" value="GDSL_lipolytic_enzyme"/>
</dbReference>
<accession>A0AAV6KDD3</accession>
<feature type="chain" id="PRO_5043361090" description="GDSL esterase/lipase" evidence="2">
    <location>
        <begin position="24"/>
        <end position="644"/>
    </location>
</feature>
<keyword evidence="4" id="KW-1185">Reference proteome</keyword>
<dbReference type="Proteomes" id="UP000823749">
    <property type="component" value="Chromosome 5"/>
</dbReference>
<dbReference type="Pfam" id="PF00657">
    <property type="entry name" value="Lipase_GDSL"/>
    <property type="match status" value="2"/>
</dbReference>
<protein>
    <recommendedName>
        <fullName evidence="5">GDSL esterase/lipase</fullName>
    </recommendedName>
</protein>
<dbReference type="PANTHER" id="PTHR45642">
    <property type="entry name" value="GDSL ESTERASE/LIPASE EXL3"/>
    <property type="match status" value="1"/>
</dbReference>
<dbReference type="FunFam" id="3.40.50.1110:FF:000003">
    <property type="entry name" value="GDSL esterase/lipase APG"/>
    <property type="match status" value="1"/>
</dbReference>
<dbReference type="GO" id="GO:0016788">
    <property type="term" value="F:hydrolase activity, acting on ester bonds"/>
    <property type="evidence" value="ECO:0007669"/>
    <property type="project" value="InterPro"/>
</dbReference>
<name>A0AAV6KDD3_9ERIC</name>
<evidence type="ECO:0000313" key="4">
    <source>
        <dbReference type="Proteomes" id="UP000823749"/>
    </source>
</evidence>
<dbReference type="PANTHER" id="PTHR45642:SF3">
    <property type="entry name" value="OS09G0540400 PROTEIN"/>
    <property type="match status" value="1"/>
</dbReference>